<keyword evidence="3" id="KW-1185">Reference proteome</keyword>
<proteinExistence type="predicted"/>
<gene>
    <name evidence="2" type="ORF">SAMN06893097_106152</name>
</gene>
<sequence length="71" mass="7396">MLIAEDRDEVAALRIEHGRVGALDVELLDSLTEAVTAGAAHSHGDRAQHPGSSRVAPLLSAVTMGRGRGRA</sequence>
<dbReference type="EMBL" id="OBDO01000006">
    <property type="protein sequence ID" value="SNX97202.1"/>
    <property type="molecule type" value="Genomic_DNA"/>
</dbReference>
<dbReference type="RefSeq" id="WP_097207184.1">
    <property type="nucleotide sequence ID" value="NZ_JACHXB010000002.1"/>
</dbReference>
<protein>
    <submittedName>
        <fullName evidence="2">Uncharacterized protein</fullName>
    </submittedName>
</protein>
<evidence type="ECO:0000256" key="1">
    <source>
        <dbReference type="SAM" id="MobiDB-lite"/>
    </source>
</evidence>
<organism evidence="2 3">
    <name type="scientific">Geodermatophilus sabuli</name>
    <dbReference type="NCBI Taxonomy" id="1564158"/>
    <lineage>
        <taxon>Bacteria</taxon>
        <taxon>Bacillati</taxon>
        <taxon>Actinomycetota</taxon>
        <taxon>Actinomycetes</taxon>
        <taxon>Geodermatophilales</taxon>
        <taxon>Geodermatophilaceae</taxon>
        <taxon>Geodermatophilus</taxon>
    </lineage>
</organism>
<accession>A0A285EDI5</accession>
<reference evidence="2 3" key="1">
    <citation type="submission" date="2017-09" db="EMBL/GenBank/DDBJ databases">
        <authorList>
            <person name="Ehlers B."/>
            <person name="Leendertz F.H."/>
        </authorList>
    </citation>
    <scope>NUCLEOTIDE SEQUENCE [LARGE SCALE GENOMIC DNA]</scope>
    <source>
        <strain evidence="2 3">DSM 46844</strain>
    </source>
</reference>
<evidence type="ECO:0000313" key="3">
    <source>
        <dbReference type="Proteomes" id="UP000219514"/>
    </source>
</evidence>
<name>A0A285EDI5_9ACTN</name>
<dbReference type="AlphaFoldDB" id="A0A285EDI5"/>
<evidence type="ECO:0000313" key="2">
    <source>
        <dbReference type="EMBL" id="SNX97202.1"/>
    </source>
</evidence>
<dbReference type="Proteomes" id="UP000219514">
    <property type="component" value="Unassembled WGS sequence"/>
</dbReference>
<feature type="region of interest" description="Disordered" evidence="1">
    <location>
        <begin position="37"/>
        <end position="71"/>
    </location>
</feature>